<reference evidence="4" key="1">
    <citation type="submission" date="2015-12" db="EMBL/GenBank/DDBJ databases">
        <authorList>
            <person name="Lauer A."/>
            <person name="Humrighouse B."/>
            <person name="Loparev V."/>
            <person name="Shewmaker P.L."/>
            <person name="Whitney A.M."/>
            <person name="McLaughlin R.W."/>
        </authorList>
    </citation>
    <scope>NUCLEOTIDE SEQUENCE [LARGE SCALE GENOMIC DNA]</scope>
    <source>
        <strain evidence="4">LMG 26678</strain>
    </source>
</reference>
<evidence type="ECO:0000313" key="3">
    <source>
        <dbReference type="EMBL" id="ALS35802.1"/>
    </source>
</evidence>
<sequence>MFKNYTTNQVVLPLDFSFQLEKNDIAFAIDQLVESIPEERFIPFHHQMGPASYHPKMMMKMILCAYTQSVFSGRKIEALTKDSIRMMWLTQSYQPSYRTINRFRVDPLVNALLRECFVQFRSQLVKEQLIDEEAIFIDGTKIEANANKYTFVWRKSIDNFDKNLTEKSNFLYDELLKNQIIPEIERESEKELSVTELGKIEENLAHIVEKFTDKIEQAEDGITRKSIRSKRKVPKKLRKLFKDFKERKLAYQKHRQILGQRNSYSRTDPDATFMRMKDDHMKNGQLKAGYNLQIATNSQYILGYDLFSNPTDTRTLRPFLATLKERFFELPTYIVADAGYGGEENYQAVLEDHERTPLITYAMYHKEQKKKCKQNPFLPANWSYQELDDTFLCPGGRKMTFRNYSIRTDKYGFKRYLKRYECEDCSNCPLRSQCTKAKSNKNREIQKNMNWEYFKAKIQQLLSEEETGKLYRQRKIDVEPAFGHLKACLGFTRFSVRGKQQTHNEIGFALMAVNLRKYRINKLSNKNNSPKKLKNRRLKIIFMIFGLLFYLS</sequence>
<evidence type="ECO:0000259" key="2">
    <source>
        <dbReference type="Pfam" id="PF13751"/>
    </source>
</evidence>
<accession>A0A0U2WUV0</accession>
<dbReference type="Proteomes" id="UP000067523">
    <property type="component" value="Chromosome"/>
</dbReference>
<dbReference type="InterPro" id="IPR047629">
    <property type="entry name" value="IS1182_transpos"/>
</dbReference>
<evidence type="ECO:0000259" key="1">
    <source>
        <dbReference type="Pfam" id="PF05598"/>
    </source>
</evidence>
<keyword evidence="4" id="KW-1185">Reference proteome</keyword>
<dbReference type="InterPro" id="IPR008490">
    <property type="entry name" value="Transposase_InsH_N"/>
</dbReference>
<dbReference type="InterPro" id="IPR025668">
    <property type="entry name" value="Tnp_DDE_dom"/>
</dbReference>
<dbReference type="KEGG" id="erx:ATZ35_01090"/>
<proteinExistence type="predicted"/>
<organism evidence="3 4">
    <name type="scientific">Enterococcus rotai</name>
    <dbReference type="NCBI Taxonomy" id="118060"/>
    <lineage>
        <taxon>Bacteria</taxon>
        <taxon>Bacillati</taxon>
        <taxon>Bacillota</taxon>
        <taxon>Bacilli</taxon>
        <taxon>Lactobacillales</taxon>
        <taxon>Enterococcaceae</taxon>
        <taxon>Enterococcus</taxon>
    </lineage>
</organism>
<gene>
    <name evidence="3" type="ORF">ATZ35_01090</name>
</gene>
<dbReference type="AlphaFoldDB" id="A0A0U2WUV0"/>
<dbReference type="Pfam" id="PF05598">
    <property type="entry name" value="DUF772"/>
    <property type="match status" value="1"/>
</dbReference>
<feature type="domain" description="Transposase DDE" evidence="2">
    <location>
        <begin position="392"/>
        <end position="518"/>
    </location>
</feature>
<feature type="domain" description="Transposase InsH N-terminal" evidence="1">
    <location>
        <begin position="19"/>
        <end position="104"/>
    </location>
</feature>
<dbReference type="RefSeq" id="WP_208928667.1">
    <property type="nucleotide sequence ID" value="NZ_CP013655.1"/>
</dbReference>
<dbReference type="STRING" id="118060.ATZ35_01090"/>
<dbReference type="PANTHER" id="PTHR33408:SF2">
    <property type="entry name" value="TRANSPOSASE DDE DOMAIN-CONTAINING PROTEIN"/>
    <property type="match status" value="1"/>
</dbReference>
<dbReference type="NCBIfam" id="NF033551">
    <property type="entry name" value="transpos_IS1182"/>
    <property type="match status" value="1"/>
</dbReference>
<dbReference type="PANTHER" id="PTHR33408">
    <property type="entry name" value="TRANSPOSASE"/>
    <property type="match status" value="1"/>
</dbReference>
<dbReference type="Pfam" id="PF13751">
    <property type="entry name" value="DDE_Tnp_1_6"/>
    <property type="match status" value="1"/>
</dbReference>
<name>A0A0U2WUV0_9ENTE</name>
<protein>
    <submittedName>
        <fullName evidence="3">Transposase</fullName>
    </submittedName>
</protein>
<dbReference type="EMBL" id="CP013655">
    <property type="protein sequence ID" value="ALS35802.1"/>
    <property type="molecule type" value="Genomic_DNA"/>
</dbReference>
<evidence type="ECO:0000313" key="4">
    <source>
        <dbReference type="Proteomes" id="UP000067523"/>
    </source>
</evidence>